<dbReference type="RefSeq" id="WP_242008800.1">
    <property type="nucleotide sequence ID" value="NZ_BAPL01000017.1"/>
</dbReference>
<feature type="signal peptide" evidence="1">
    <location>
        <begin position="1"/>
        <end position="18"/>
    </location>
</feature>
<dbReference type="Proteomes" id="UP000317730">
    <property type="component" value="Unassembled WGS sequence"/>
</dbReference>
<evidence type="ECO:0000313" key="3">
    <source>
        <dbReference type="EMBL" id="GEB84600.1"/>
    </source>
</evidence>
<protein>
    <recommendedName>
        <fullName evidence="2">Rap1a immunity protein domain-containing protein</fullName>
    </recommendedName>
</protein>
<accession>A0A4Y3TUF5</accession>
<keyword evidence="1" id="KW-0732">Signal</keyword>
<dbReference type="EMBL" id="BJMV01000001">
    <property type="protein sequence ID" value="GEB84600.1"/>
    <property type="molecule type" value="Genomic_DNA"/>
</dbReference>
<dbReference type="AlphaFoldDB" id="A0A4Y3TUF5"/>
<comment type="caution">
    <text evidence="3">The sequence shown here is derived from an EMBL/GenBank/DDBJ whole genome shotgun (WGS) entry which is preliminary data.</text>
</comment>
<name>A0A4Y3TUF5_9PROT</name>
<gene>
    <name evidence="3" type="ORF">APE01nite_03970</name>
</gene>
<sequence length="131" mass="13841">MKRLALFCLTGALASPLADPTLFHEQARAQRITPMQTDSFARICSRPTGHSLCDAYLSGLADGATLSKLNSNAAGDTGAVAAFCVPVSETTASIRDKVLIWLKAHTDALSHPVGESIFKALHDTYPCGAKP</sequence>
<evidence type="ECO:0000256" key="1">
    <source>
        <dbReference type="SAM" id="SignalP"/>
    </source>
</evidence>
<evidence type="ECO:0000259" key="2">
    <source>
        <dbReference type="Pfam" id="PF18602"/>
    </source>
</evidence>
<dbReference type="Pfam" id="PF18602">
    <property type="entry name" value="Rap1a"/>
    <property type="match status" value="1"/>
</dbReference>
<organism evidence="3 4">
    <name type="scientific">Acetobacter peroxydans</name>
    <dbReference type="NCBI Taxonomy" id="104098"/>
    <lineage>
        <taxon>Bacteria</taxon>
        <taxon>Pseudomonadati</taxon>
        <taxon>Pseudomonadota</taxon>
        <taxon>Alphaproteobacteria</taxon>
        <taxon>Acetobacterales</taxon>
        <taxon>Acetobacteraceae</taxon>
        <taxon>Acetobacter</taxon>
    </lineage>
</organism>
<dbReference type="InterPro" id="IPR041238">
    <property type="entry name" value="Rap1a"/>
</dbReference>
<keyword evidence="4" id="KW-1185">Reference proteome</keyword>
<feature type="chain" id="PRO_5021485025" description="Rap1a immunity protein domain-containing protein" evidence="1">
    <location>
        <begin position="19"/>
        <end position="131"/>
    </location>
</feature>
<feature type="domain" description="Rap1a immunity protein" evidence="2">
    <location>
        <begin position="39"/>
        <end position="127"/>
    </location>
</feature>
<evidence type="ECO:0000313" key="4">
    <source>
        <dbReference type="Proteomes" id="UP000317730"/>
    </source>
</evidence>
<proteinExistence type="predicted"/>
<reference evidence="3 4" key="1">
    <citation type="submission" date="2019-06" db="EMBL/GenBank/DDBJ databases">
        <title>Whole genome shotgun sequence of Acetobacter peroxydans NBRC 13755.</title>
        <authorList>
            <person name="Hosoyama A."/>
            <person name="Uohara A."/>
            <person name="Ohji S."/>
            <person name="Ichikawa N."/>
        </authorList>
    </citation>
    <scope>NUCLEOTIDE SEQUENCE [LARGE SCALE GENOMIC DNA]</scope>
    <source>
        <strain evidence="3 4">NBRC 13755</strain>
    </source>
</reference>